<evidence type="ECO:0000256" key="2">
    <source>
        <dbReference type="ARBA" id="ARBA00022448"/>
    </source>
</evidence>
<name>A0A0K1P9Q7_9BACT</name>
<keyword evidence="3 9" id="KW-1003">Cell membrane</keyword>
<accession>A0A0K1P9Q7</accession>
<dbReference type="HAMAP" id="MF_00236">
    <property type="entry name" value="TatA_E"/>
    <property type="match status" value="1"/>
</dbReference>
<dbReference type="InterPro" id="IPR006312">
    <property type="entry name" value="TatA/E"/>
</dbReference>
<dbReference type="PANTHER" id="PTHR42982:SF1">
    <property type="entry name" value="SEC-INDEPENDENT PROTEIN TRANSLOCASE PROTEIN TATA"/>
    <property type="match status" value="1"/>
</dbReference>
<evidence type="ECO:0000256" key="9">
    <source>
        <dbReference type="HAMAP-Rule" id="MF_00236"/>
    </source>
</evidence>
<evidence type="ECO:0000256" key="4">
    <source>
        <dbReference type="ARBA" id="ARBA00022692"/>
    </source>
</evidence>
<evidence type="ECO:0000256" key="7">
    <source>
        <dbReference type="ARBA" id="ARBA00023010"/>
    </source>
</evidence>
<dbReference type="EMBL" id="CP012332">
    <property type="protein sequence ID" value="AKU90263.1"/>
    <property type="molecule type" value="Genomic_DNA"/>
</dbReference>
<keyword evidence="4 9" id="KW-0812">Transmembrane</keyword>
<dbReference type="Pfam" id="PF02416">
    <property type="entry name" value="TatA_B_E"/>
    <property type="match status" value="1"/>
</dbReference>
<dbReference type="RefSeq" id="WP_050724735.1">
    <property type="nucleotide sequence ID" value="NZ_CP012332.1"/>
</dbReference>
<evidence type="ECO:0000256" key="5">
    <source>
        <dbReference type="ARBA" id="ARBA00022927"/>
    </source>
</evidence>
<protein>
    <recommendedName>
        <fullName evidence="9">Sec-independent protein translocase protein TatA</fullName>
    </recommendedName>
</protein>
<dbReference type="STRING" id="1391653.AKJ08_0650"/>
<gene>
    <name evidence="9" type="primary">tatA</name>
    <name evidence="11" type="ORF">AKJ08_0650</name>
</gene>
<dbReference type="GO" id="GO:0008320">
    <property type="term" value="F:protein transmembrane transporter activity"/>
    <property type="evidence" value="ECO:0007669"/>
    <property type="project" value="UniProtKB-UniRule"/>
</dbReference>
<feature type="region of interest" description="Disordered" evidence="10">
    <location>
        <begin position="42"/>
        <end position="63"/>
    </location>
</feature>
<keyword evidence="6 9" id="KW-1133">Transmembrane helix</keyword>
<proteinExistence type="inferred from homology"/>
<evidence type="ECO:0000256" key="8">
    <source>
        <dbReference type="ARBA" id="ARBA00023136"/>
    </source>
</evidence>
<comment type="function">
    <text evidence="9">Part of the twin-arginine translocation (Tat) system that transports large folded proteins containing a characteristic twin-arginine motif in their signal peptide across membranes. TatA could form the protein-conducting channel of the Tat system.</text>
</comment>
<keyword evidence="7 9" id="KW-0811">Translocation</keyword>
<keyword evidence="2 9" id="KW-0813">Transport</keyword>
<dbReference type="PANTHER" id="PTHR42982">
    <property type="entry name" value="SEC-INDEPENDENT PROTEIN TRANSLOCASE PROTEIN TATA"/>
    <property type="match status" value="1"/>
</dbReference>
<organism evidence="11 12">
    <name type="scientific">Vulgatibacter incomptus</name>
    <dbReference type="NCBI Taxonomy" id="1391653"/>
    <lineage>
        <taxon>Bacteria</taxon>
        <taxon>Pseudomonadati</taxon>
        <taxon>Myxococcota</taxon>
        <taxon>Myxococcia</taxon>
        <taxon>Myxococcales</taxon>
        <taxon>Cystobacterineae</taxon>
        <taxon>Vulgatibacteraceae</taxon>
        <taxon>Vulgatibacter</taxon>
    </lineage>
</organism>
<evidence type="ECO:0000313" key="11">
    <source>
        <dbReference type="EMBL" id="AKU90263.1"/>
    </source>
</evidence>
<dbReference type="Proteomes" id="UP000055590">
    <property type="component" value="Chromosome"/>
</dbReference>
<comment type="subunit">
    <text evidence="9">Forms a complex with TatC.</text>
</comment>
<keyword evidence="12" id="KW-1185">Reference proteome</keyword>
<sequence length="63" mass="6610">MFGFKPGELLIIFALILILFGGTRLPGLGKALGSGIRNFKKGLSGDETEDEESSPSTASKPKA</sequence>
<evidence type="ECO:0000256" key="6">
    <source>
        <dbReference type="ARBA" id="ARBA00022989"/>
    </source>
</evidence>
<dbReference type="Gene3D" id="1.20.5.3310">
    <property type="match status" value="1"/>
</dbReference>
<dbReference type="AlphaFoldDB" id="A0A0K1P9Q7"/>
<evidence type="ECO:0000256" key="1">
    <source>
        <dbReference type="ARBA" id="ARBA00004162"/>
    </source>
</evidence>
<dbReference type="GO" id="GO:0043953">
    <property type="term" value="P:protein transport by the Tat complex"/>
    <property type="evidence" value="ECO:0007669"/>
    <property type="project" value="UniProtKB-UniRule"/>
</dbReference>
<dbReference type="KEGG" id="vin:AKJ08_0650"/>
<keyword evidence="8 9" id="KW-0472">Membrane</keyword>
<comment type="similarity">
    <text evidence="9">Belongs to the TatA/E family.</text>
</comment>
<evidence type="ECO:0000256" key="10">
    <source>
        <dbReference type="SAM" id="MobiDB-lite"/>
    </source>
</evidence>
<dbReference type="GO" id="GO:0033281">
    <property type="term" value="C:TAT protein transport complex"/>
    <property type="evidence" value="ECO:0007669"/>
    <property type="project" value="UniProtKB-UniRule"/>
</dbReference>
<evidence type="ECO:0000256" key="3">
    <source>
        <dbReference type="ARBA" id="ARBA00022475"/>
    </source>
</evidence>
<keyword evidence="5 9" id="KW-0653">Protein transport</keyword>
<reference evidence="11 12" key="1">
    <citation type="submission" date="2015-08" db="EMBL/GenBank/DDBJ databases">
        <authorList>
            <person name="Babu N.S."/>
            <person name="Beckwith C.J."/>
            <person name="Beseler K.G."/>
            <person name="Brison A."/>
            <person name="Carone J.V."/>
            <person name="Caskin T.P."/>
            <person name="Diamond M."/>
            <person name="Durham M.E."/>
            <person name="Foxe J.M."/>
            <person name="Go M."/>
            <person name="Henderson B.A."/>
            <person name="Jones I.B."/>
            <person name="McGettigan J.A."/>
            <person name="Micheletti S.J."/>
            <person name="Nasrallah M.E."/>
            <person name="Ortiz D."/>
            <person name="Piller C.R."/>
            <person name="Privatt S.R."/>
            <person name="Schneider S.L."/>
            <person name="Sharp S."/>
            <person name="Smith T.C."/>
            <person name="Stanton J.D."/>
            <person name="Ullery H.E."/>
            <person name="Wilson R.J."/>
            <person name="Serrano M.G."/>
            <person name="Buck G."/>
            <person name="Lee V."/>
            <person name="Wang Y."/>
            <person name="Carvalho R."/>
            <person name="Voegtly L."/>
            <person name="Shi R."/>
            <person name="Duckworth R."/>
            <person name="Johnson A."/>
            <person name="Loviza R."/>
            <person name="Walstead R."/>
            <person name="Shah Z."/>
            <person name="Kiflezghi M."/>
            <person name="Wade K."/>
            <person name="Ball S.L."/>
            <person name="Bradley K.W."/>
            <person name="Asai D.J."/>
            <person name="Bowman C.A."/>
            <person name="Russell D.A."/>
            <person name="Pope W.H."/>
            <person name="Jacobs-Sera D."/>
            <person name="Hendrix R.W."/>
            <person name="Hatfull G.F."/>
        </authorList>
    </citation>
    <scope>NUCLEOTIDE SEQUENCE [LARGE SCALE GENOMIC DNA]</scope>
    <source>
        <strain evidence="11 12">DSM 27710</strain>
    </source>
</reference>
<comment type="subcellular location">
    <subcellularLocation>
        <location evidence="1 9">Cell membrane</location>
        <topology evidence="1 9">Single-pass membrane protein</topology>
    </subcellularLocation>
</comment>
<evidence type="ECO:0000313" key="12">
    <source>
        <dbReference type="Proteomes" id="UP000055590"/>
    </source>
</evidence>
<dbReference type="InterPro" id="IPR003369">
    <property type="entry name" value="TatA/B/E"/>
</dbReference>